<name>A0A0F7WSA1_CHLPN</name>
<proteinExistence type="predicted"/>
<sequence>MGIKSEMDMRGNFILRSILLEFLFIFNKKLESNRIALILTKQKIKKQKSLFQNFH</sequence>
<accession>A0A0F7WSA1</accession>
<gene>
    <name evidence="1" type="ORF">BN1224_MUL2216_F_01090</name>
</gene>
<evidence type="ECO:0000313" key="1">
    <source>
        <dbReference type="EMBL" id="CRI46054.1"/>
    </source>
</evidence>
<reference evidence="1" key="1">
    <citation type="submission" date="2015-05" db="EMBL/GenBank/DDBJ databases">
        <authorList>
            <person name="Rattei Thomas"/>
        </authorList>
    </citation>
    <scope>NUCLEOTIDE SEQUENCE</scope>
    <source>
        <strain evidence="1">MUL2216</strain>
    </source>
</reference>
<protein>
    <submittedName>
        <fullName evidence="1">Uncharacterized protein</fullName>
    </submittedName>
</protein>
<organism evidence="1">
    <name type="scientific">Chlamydia pneumoniae</name>
    <name type="common">Chlamydophila pneumoniae</name>
    <dbReference type="NCBI Taxonomy" id="83558"/>
    <lineage>
        <taxon>Bacteria</taxon>
        <taxon>Pseudomonadati</taxon>
        <taxon>Chlamydiota</taxon>
        <taxon>Chlamydiia</taxon>
        <taxon>Chlamydiales</taxon>
        <taxon>Chlamydiaceae</taxon>
        <taxon>Chlamydia/Chlamydophila group</taxon>
        <taxon>Chlamydia</taxon>
    </lineage>
</organism>
<dbReference type="AlphaFoldDB" id="A0A0F7WSA1"/>
<dbReference type="EMBL" id="LN847227">
    <property type="protein sequence ID" value="CRI46054.1"/>
    <property type="molecule type" value="Genomic_DNA"/>
</dbReference>